<proteinExistence type="inferred from homology"/>
<gene>
    <name evidence="5" type="ORF">NCCP691_34740</name>
</gene>
<dbReference type="EMBL" id="BPMK01000017">
    <property type="protein sequence ID" value="GIZ53460.1"/>
    <property type="molecule type" value="Genomic_DNA"/>
</dbReference>
<feature type="compositionally biased region" description="Low complexity" evidence="3">
    <location>
        <begin position="260"/>
        <end position="273"/>
    </location>
</feature>
<keyword evidence="2 4" id="KW-0732">Signal</keyword>
<evidence type="ECO:0000313" key="5">
    <source>
        <dbReference type="EMBL" id="GIZ53460.1"/>
    </source>
</evidence>
<keyword evidence="5" id="KW-0449">Lipoprotein</keyword>
<evidence type="ECO:0000256" key="3">
    <source>
        <dbReference type="SAM" id="MobiDB-lite"/>
    </source>
</evidence>
<evidence type="ECO:0000256" key="1">
    <source>
        <dbReference type="ARBA" id="ARBA00010634"/>
    </source>
</evidence>
<evidence type="ECO:0000256" key="4">
    <source>
        <dbReference type="SAM" id="SignalP"/>
    </source>
</evidence>
<accession>A0ABQ4Q8F4</accession>
<dbReference type="PANTHER" id="PTHR30035:SF3">
    <property type="entry name" value="INTERMEMBRANE PHOSPHOLIPID TRANSPORT SYSTEM LIPOPROTEIN MLAA"/>
    <property type="match status" value="1"/>
</dbReference>
<protein>
    <submittedName>
        <fullName evidence="5">Lipoprotein</fullName>
    </submittedName>
</protein>
<evidence type="ECO:0000256" key="2">
    <source>
        <dbReference type="ARBA" id="ARBA00022729"/>
    </source>
</evidence>
<dbReference type="Proteomes" id="UP000887222">
    <property type="component" value="Unassembled WGS sequence"/>
</dbReference>
<dbReference type="InterPro" id="IPR007428">
    <property type="entry name" value="MlaA"/>
</dbReference>
<dbReference type="Pfam" id="PF04333">
    <property type="entry name" value="MlaA"/>
    <property type="match status" value="1"/>
</dbReference>
<organism evidence="5 6">
    <name type="scientific">Noviherbaspirillum aridicola</name>
    <dbReference type="NCBI Taxonomy" id="2849687"/>
    <lineage>
        <taxon>Bacteria</taxon>
        <taxon>Pseudomonadati</taxon>
        <taxon>Pseudomonadota</taxon>
        <taxon>Betaproteobacteria</taxon>
        <taxon>Burkholderiales</taxon>
        <taxon>Oxalobacteraceae</taxon>
        <taxon>Noviherbaspirillum</taxon>
    </lineage>
</organism>
<comment type="similarity">
    <text evidence="1">Belongs to the MlaA family.</text>
</comment>
<feature type="region of interest" description="Disordered" evidence="3">
    <location>
        <begin position="228"/>
        <end position="273"/>
    </location>
</feature>
<dbReference type="PANTHER" id="PTHR30035">
    <property type="entry name" value="LIPOPROTEIN VACJ-RELATED"/>
    <property type="match status" value="1"/>
</dbReference>
<keyword evidence="6" id="KW-1185">Reference proteome</keyword>
<dbReference type="RefSeq" id="WP_220809876.1">
    <property type="nucleotide sequence ID" value="NZ_BPMK01000017.1"/>
</dbReference>
<reference evidence="5 6" key="1">
    <citation type="journal article" date="2022" name="Int. J. Syst. Evol. Microbiol.">
        <title>Noviherbaspirillum aridicola sp. nov., isolated from an arid soil in Pakistan.</title>
        <authorList>
            <person name="Khan I.U."/>
            <person name="Saqib M."/>
            <person name="Amin A."/>
            <person name="Hussain F."/>
            <person name="Li L."/>
            <person name="Liu Y.H."/>
            <person name="Fang B.Z."/>
            <person name="Ahmed I."/>
            <person name="Li W.J."/>
        </authorList>
    </citation>
    <scope>NUCLEOTIDE SEQUENCE [LARGE SCALE GENOMIC DNA]</scope>
    <source>
        <strain evidence="5 6">NCCP-691</strain>
    </source>
</reference>
<evidence type="ECO:0000313" key="6">
    <source>
        <dbReference type="Proteomes" id="UP000887222"/>
    </source>
</evidence>
<dbReference type="PRINTS" id="PR01805">
    <property type="entry name" value="VACJLIPOPROT"/>
</dbReference>
<sequence>MKSRHSAAVILLALAMSGCATTGGDPRDPFEGYNRAVFSFNDKLDEVAVKPAAEAYRAALPQFVQTGISNFFGNLGDVWIAANNYMQGKFEHGVNDTMRFAVNSTLGIFGVLDIATEAGLPKHSEDFGQTLGKWGVASGPYFVLPLLGPSTVRDSLATPVDLAGDGWAYVSSQPWTAAGTVTRVVDLRARALDASNLLEEAALDRYVFVRDAYLQRRQSRVYDGEVPTSKYDYDIGPTQETSHAGAPASEPGKESVVKLESNGAAESSAAGSK</sequence>
<feature type="chain" id="PRO_5046537113" evidence="4">
    <location>
        <begin position="21"/>
        <end position="273"/>
    </location>
</feature>
<comment type="caution">
    <text evidence="5">The sequence shown here is derived from an EMBL/GenBank/DDBJ whole genome shotgun (WGS) entry which is preliminary data.</text>
</comment>
<feature type="signal peptide" evidence="4">
    <location>
        <begin position="1"/>
        <end position="20"/>
    </location>
</feature>
<dbReference type="PROSITE" id="PS51257">
    <property type="entry name" value="PROKAR_LIPOPROTEIN"/>
    <property type="match status" value="1"/>
</dbReference>
<name>A0ABQ4Q8F4_9BURK</name>